<evidence type="ECO:0000313" key="3">
    <source>
        <dbReference type="EMBL" id="CAD7655135.1"/>
    </source>
</evidence>
<dbReference type="InterPro" id="IPR023578">
    <property type="entry name" value="Ras_GEF_dom_sf"/>
</dbReference>
<accession>A0A7R9QQX2</accession>
<protein>
    <recommendedName>
        <fullName evidence="2">Ras-GEF domain-containing protein</fullName>
    </recommendedName>
</protein>
<name>A0A7R9QQX2_9ACAR</name>
<gene>
    <name evidence="3" type="ORF">ONB1V03_LOCUS11780</name>
</gene>
<dbReference type="Pfam" id="PF00617">
    <property type="entry name" value="RasGEF"/>
    <property type="match status" value="1"/>
</dbReference>
<sequence length="600" mass="69745">MESLSVTNLQVFDLEDSYVSPKNGKTLRYIKSPDDNNNHKKHRFNLKLNFGNFYAKNKYSIARNDSGYISGNTSAETVFSIDNNNYISFRHNPAVVSPEQRRHHYQSSQSLYDRSPVDLSDVFGLSLKCLTPASGTPVRRKESHNCSNNHNNNNNYLDKNRNFLSLPSQTELKLSKEYSVQNLSQISRNGWAATPTPIIHDKYENRTWDGIHELADRALSVWVRAPTGARDRRRCSRKFAYFEPNLDTKYSLMLNQNLLCQPIRRHTSELNLRKLVVDSGDLFADDQQLQHQYLPDIQDIQTGADMFANNSIERQLERDVKNRVAEDMYKLFVDLHEFRINDVDIDRVSDNICKIDRYLMSRIRARDLANYLFSNTCCGCRLSSLCSVVQFSQALADIIVECIDGKIAAYQRQAYIIAFIKLSMSLYQKSNWQSLSTLMAALQSPKIYRMSIEWQQIRQNQKHYYDEYIKLAAIVRSGETSLMYTLPKGIPALKNLLLTQKLNCMSRWDRIEWPAKWTQHPGIITWLERELKHSIKTTLINKYQTIEDMDVGGDKQPKQLICLIPMSKMPDNWLSRSLKNIPLEYRPQILEFLVQRCKDS</sequence>
<feature type="region of interest" description="Disordered" evidence="1">
    <location>
        <begin position="137"/>
        <end position="160"/>
    </location>
</feature>
<organism evidence="3">
    <name type="scientific">Oppiella nova</name>
    <dbReference type="NCBI Taxonomy" id="334625"/>
    <lineage>
        <taxon>Eukaryota</taxon>
        <taxon>Metazoa</taxon>
        <taxon>Ecdysozoa</taxon>
        <taxon>Arthropoda</taxon>
        <taxon>Chelicerata</taxon>
        <taxon>Arachnida</taxon>
        <taxon>Acari</taxon>
        <taxon>Acariformes</taxon>
        <taxon>Sarcoptiformes</taxon>
        <taxon>Oribatida</taxon>
        <taxon>Brachypylina</taxon>
        <taxon>Oppioidea</taxon>
        <taxon>Oppiidae</taxon>
        <taxon>Oppiella</taxon>
    </lineage>
</organism>
<dbReference type="EMBL" id="CAJPVJ010009057">
    <property type="protein sequence ID" value="CAG2172322.1"/>
    <property type="molecule type" value="Genomic_DNA"/>
</dbReference>
<dbReference type="AlphaFoldDB" id="A0A7R9QQX2"/>
<feature type="compositionally biased region" description="Low complexity" evidence="1">
    <location>
        <begin position="145"/>
        <end position="157"/>
    </location>
</feature>
<dbReference type="GO" id="GO:0005085">
    <property type="term" value="F:guanyl-nucleotide exchange factor activity"/>
    <property type="evidence" value="ECO:0007669"/>
    <property type="project" value="InterPro"/>
</dbReference>
<dbReference type="Proteomes" id="UP000728032">
    <property type="component" value="Unassembled WGS sequence"/>
</dbReference>
<feature type="domain" description="Ras-GEF" evidence="2">
    <location>
        <begin position="349"/>
        <end position="471"/>
    </location>
</feature>
<evidence type="ECO:0000313" key="4">
    <source>
        <dbReference type="Proteomes" id="UP000728032"/>
    </source>
</evidence>
<dbReference type="OrthoDB" id="10514377at2759"/>
<evidence type="ECO:0000259" key="2">
    <source>
        <dbReference type="Pfam" id="PF00617"/>
    </source>
</evidence>
<dbReference type="InterPro" id="IPR001895">
    <property type="entry name" value="RASGEF_cat_dom"/>
</dbReference>
<proteinExistence type="predicted"/>
<keyword evidence="4" id="KW-1185">Reference proteome</keyword>
<dbReference type="Gene3D" id="1.10.840.10">
    <property type="entry name" value="Ras guanine-nucleotide exchange factors catalytic domain"/>
    <property type="match status" value="1"/>
</dbReference>
<dbReference type="InterPro" id="IPR036964">
    <property type="entry name" value="RASGEF_cat_dom_sf"/>
</dbReference>
<dbReference type="GO" id="GO:0007264">
    <property type="term" value="P:small GTPase-mediated signal transduction"/>
    <property type="evidence" value="ECO:0007669"/>
    <property type="project" value="InterPro"/>
</dbReference>
<dbReference type="SUPFAM" id="SSF48366">
    <property type="entry name" value="Ras GEF"/>
    <property type="match status" value="1"/>
</dbReference>
<evidence type="ECO:0000256" key="1">
    <source>
        <dbReference type="SAM" id="MobiDB-lite"/>
    </source>
</evidence>
<reference evidence="3" key="1">
    <citation type="submission" date="2020-11" db="EMBL/GenBank/DDBJ databases">
        <authorList>
            <person name="Tran Van P."/>
        </authorList>
    </citation>
    <scope>NUCLEOTIDE SEQUENCE</scope>
</reference>
<dbReference type="EMBL" id="OC923882">
    <property type="protein sequence ID" value="CAD7655135.1"/>
    <property type="molecule type" value="Genomic_DNA"/>
</dbReference>